<feature type="binding site" evidence="13">
    <location>
        <position position="161"/>
    </location>
    <ligand>
        <name>Zn(2+)</name>
        <dbReference type="ChEBI" id="CHEBI:29105"/>
        <label>1</label>
    </ligand>
</feature>
<dbReference type="Pfam" id="PF00226">
    <property type="entry name" value="DnaJ"/>
    <property type="match status" value="1"/>
</dbReference>
<comment type="similarity">
    <text evidence="11 13">Belongs to the DnaJ family.</text>
</comment>
<dbReference type="HAMAP" id="MF_01152">
    <property type="entry name" value="DnaJ"/>
    <property type="match status" value="1"/>
</dbReference>
<keyword evidence="7 13" id="KW-0863">Zinc-finger</keyword>
<feature type="binding site" evidence="13">
    <location>
        <position position="178"/>
    </location>
    <ligand>
        <name>Zn(2+)</name>
        <dbReference type="ChEBI" id="CHEBI:29105"/>
        <label>2</label>
    </ligand>
</feature>
<protein>
    <recommendedName>
        <fullName evidence="12 13">Chaperone protein DnaJ</fullName>
    </recommendedName>
</protein>
<dbReference type="FunFam" id="2.60.260.20:FF:000004">
    <property type="entry name" value="Molecular chaperone DnaJ"/>
    <property type="match status" value="1"/>
</dbReference>
<evidence type="ECO:0000256" key="6">
    <source>
        <dbReference type="ARBA" id="ARBA00022737"/>
    </source>
</evidence>
<dbReference type="PROSITE" id="PS51188">
    <property type="entry name" value="ZF_CR"/>
    <property type="match status" value="1"/>
</dbReference>
<evidence type="ECO:0000313" key="18">
    <source>
        <dbReference type="Proteomes" id="UP000182379"/>
    </source>
</evidence>
<evidence type="ECO:0000256" key="5">
    <source>
        <dbReference type="ARBA" id="ARBA00022723"/>
    </source>
</evidence>
<dbReference type="InterPro" id="IPR018253">
    <property type="entry name" value="DnaJ_domain_CS"/>
</dbReference>
<comment type="function">
    <text evidence="13">Participates actively in the response to hyperosmotic and heat shock by preventing the aggregation of stress-denatured proteins and by disaggregating proteins, also in an autonomous, DnaK-independent fashion. Unfolded proteins bind initially to DnaJ; upon interaction with the DnaJ-bound protein, DnaK hydrolyzes its bound ATP, resulting in the formation of a stable complex. GrpE releases ADP from DnaK; ATP binding to DnaK triggers the release of the substrate protein, thus completing the reaction cycle. Several rounds of ATP-dependent interactions between DnaJ, DnaK and GrpE are required for fully efficient folding. Also involved, together with DnaK and GrpE, in the DNA replication of plasmids through activation of initiation proteins.</text>
</comment>
<dbReference type="InterPro" id="IPR036869">
    <property type="entry name" value="J_dom_sf"/>
</dbReference>
<dbReference type="GO" id="GO:0005737">
    <property type="term" value="C:cytoplasm"/>
    <property type="evidence" value="ECO:0007669"/>
    <property type="project" value="UniProtKB-SubCell"/>
</dbReference>
<dbReference type="PRINTS" id="PR00625">
    <property type="entry name" value="JDOMAIN"/>
</dbReference>
<gene>
    <name evidence="13" type="primary">dnaJ</name>
    <name evidence="17" type="ORF">SAMN05216495_10350</name>
</gene>
<dbReference type="InterPro" id="IPR001305">
    <property type="entry name" value="HSP_DnaJ_Cys-rich_dom"/>
</dbReference>
<comment type="subcellular location">
    <subcellularLocation>
        <location evidence="1 13">Cytoplasm</location>
    </subcellularLocation>
</comment>
<dbReference type="SMART" id="SM00271">
    <property type="entry name" value="DnaJ"/>
    <property type="match status" value="1"/>
</dbReference>
<dbReference type="FunFam" id="1.10.287.110:FF:000031">
    <property type="entry name" value="Molecular chaperone DnaJ"/>
    <property type="match status" value="1"/>
</dbReference>
<keyword evidence="9 13" id="KW-0346">Stress response</keyword>
<dbReference type="SUPFAM" id="SSF46565">
    <property type="entry name" value="Chaperone J-domain"/>
    <property type="match status" value="1"/>
</dbReference>
<dbReference type="SUPFAM" id="SSF57938">
    <property type="entry name" value="DnaJ/Hsp40 cysteine-rich domain"/>
    <property type="match status" value="1"/>
</dbReference>
<dbReference type="AlphaFoldDB" id="A0A1H2UVS2"/>
<evidence type="ECO:0000256" key="3">
    <source>
        <dbReference type="ARBA" id="ARBA00022490"/>
    </source>
</evidence>
<feature type="binding site" evidence="13">
    <location>
        <position position="164"/>
    </location>
    <ligand>
        <name>Zn(2+)</name>
        <dbReference type="ChEBI" id="CHEBI:29105"/>
        <label>1</label>
    </ligand>
</feature>
<feature type="binding site" evidence="13">
    <location>
        <position position="221"/>
    </location>
    <ligand>
        <name>Zn(2+)</name>
        <dbReference type="ChEBI" id="CHEBI:29105"/>
        <label>1</label>
    </ligand>
</feature>
<dbReference type="GO" id="GO:0051082">
    <property type="term" value="F:unfolded protein binding"/>
    <property type="evidence" value="ECO:0007669"/>
    <property type="project" value="UniProtKB-UniRule"/>
</dbReference>
<feature type="repeat" description="CXXCXGXG motif" evidence="13">
    <location>
        <begin position="178"/>
        <end position="185"/>
    </location>
</feature>
<feature type="domain" description="CR-type" evidence="16">
    <location>
        <begin position="148"/>
        <end position="230"/>
    </location>
</feature>
<dbReference type="PANTHER" id="PTHR43096:SF48">
    <property type="entry name" value="CHAPERONE PROTEIN DNAJ"/>
    <property type="match status" value="1"/>
</dbReference>
<dbReference type="Pfam" id="PF01556">
    <property type="entry name" value="DnaJ_C"/>
    <property type="match status" value="1"/>
</dbReference>
<keyword evidence="10 13" id="KW-0143">Chaperone</keyword>
<dbReference type="EMBL" id="FNOP01000003">
    <property type="protein sequence ID" value="SDW60088.1"/>
    <property type="molecule type" value="Genomic_DNA"/>
</dbReference>
<name>A0A1H2UVS2_ACIFE</name>
<dbReference type="Gene3D" id="2.10.230.10">
    <property type="entry name" value="Heat shock protein DnaJ, cysteine-rich domain"/>
    <property type="match status" value="1"/>
</dbReference>
<organism evidence="17 18">
    <name type="scientific">Acidaminococcus fermentans</name>
    <dbReference type="NCBI Taxonomy" id="905"/>
    <lineage>
        <taxon>Bacteria</taxon>
        <taxon>Bacillati</taxon>
        <taxon>Bacillota</taxon>
        <taxon>Negativicutes</taxon>
        <taxon>Acidaminococcales</taxon>
        <taxon>Acidaminococcaceae</taxon>
        <taxon>Acidaminococcus</taxon>
    </lineage>
</organism>
<accession>A0A1H2UVS2</accession>
<dbReference type="GO" id="GO:0009408">
    <property type="term" value="P:response to heat"/>
    <property type="evidence" value="ECO:0007669"/>
    <property type="project" value="InterPro"/>
</dbReference>
<feature type="repeat" description="CXXCXGXG motif" evidence="13">
    <location>
        <begin position="204"/>
        <end position="211"/>
    </location>
</feature>
<dbReference type="FunFam" id="2.10.230.10:FF:000002">
    <property type="entry name" value="Molecular chaperone DnaJ"/>
    <property type="match status" value="1"/>
</dbReference>
<dbReference type="NCBIfam" id="NF008035">
    <property type="entry name" value="PRK10767.1"/>
    <property type="match status" value="1"/>
</dbReference>
<dbReference type="FunFam" id="2.60.260.20:FF:000009">
    <property type="entry name" value="Putative Mitochondrial DnaJ chaperone"/>
    <property type="match status" value="1"/>
</dbReference>
<feature type="domain" description="J" evidence="15">
    <location>
        <begin position="6"/>
        <end position="71"/>
    </location>
</feature>
<evidence type="ECO:0000256" key="1">
    <source>
        <dbReference type="ARBA" id="ARBA00004496"/>
    </source>
</evidence>
<proteinExistence type="inferred from homology"/>
<comment type="cofactor">
    <cofactor evidence="13">
        <name>Zn(2+)</name>
        <dbReference type="ChEBI" id="CHEBI:29105"/>
    </cofactor>
    <text evidence="13">Binds 2 Zn(2+) ions per monomer.</text>
</comment>
<evidence type="ECO:0000259" key="15">
    <source>
        <dbReference type="PROSITE" id="PS50076"/>
    </source>
</evidence>
<evidence type="ECO:0000256" key="11">
    <source>
        <dbReference type="ARBA" id="ARBA00061004"/>
    </source>
</evidence>
<feature type="binding site" evidence="13">
    <location>
        <position position="204"/>
    </location>
    <ligand>
        <name>Zn(2+)</name>
        <dbReference type="ChEBI" id="CHEBI:29105"/>
        <label>2</label>
    </ligand>
</feature>
<dbReference type="CDD" id="cd06257">
    <property type="entry name" value="DnaJ"/>
    <property type="match status" value="1"/>
</dbReference>
<evidence type="ECO:0000259" key="16">
    <source>
        <dbReference type="PROSITE" id="PS51188"/>
    </source>
</evidence>
<keyword evidence="3 13" id="KW-0963">Cytoplasm</keyword>
<dbReference type="InterPro" id="IPR036410">
    <property type="entry name" value="HSP_DnaJ_Cys-rich_dom_sf"/>
</dbReference>
<keyword evidence="8 13" id="KW-0862">Zinc</keyword>
<reference evidence="17 18" key="1">
    <citation type="submission" date="2016-10" db="EMBL/GenBank/DDBJ databases">
        <authorList>
            <person name="Varghese N."/>
            <person name="Submissions S."/>
        </authorList>
    </citation>
    <scope>NUCLEOTIDE SEQUENCE [LARGE SCALE GENOMIC DNA]</scope>
    <source>
        <strain evidence="17 18">WCC6</strain>
    </source>
</reference>
<dbReference type="GO" id="GO:0031072">
    <property type="term" value="F:heat shock protein binding"/>
    <property type="evidence" value="ECO:0007669"/>
    <property type="project" value="InterPro"/>
</dbReference>
<evidence type="ECO:0000313" key="17">
    <source>
        <dbReference type="EMBL" id="SDW60088.1"/>
    </source>
</evidence>
<dbReference type="Gene3D" id="1.10.287.110">
    <property type="entry name" value="DnaJ domain"/>
    <property type="match status" value="1"/>
</dbReference>
<dbReference type="GO" id="GO:0005524">
    <property type="term" value="F:ATP binding"/>
    <property type="evidence" value="ECO:0007669"/>
    <property type="project" value="InterPro"/>
</dbReference>
<keyword evidence="5 13" id="KW-0479">Metal-binding</keyword>
<evidence type="ECO:0000256" key="10">
    <source>
        <dbReference type="ARBA" id="ARBA00023186"/>
    </source>
</evidence>
<dbReference type="InterPro" id="IPR002939">
    <property type="entry name" value="DnaJ_C"/>
</dbReference>
<dbReference type="InterPro" id="IPR001623">
    <property type="entry name" value="DnaJ_domain"/>
</dbReference>
<dbReference type="GO" id="GO:0006260">
    <property type="term" value="P:DNA replication"/>
    <property type="evidence" value="ECO:0007669"/>
    <property type="project" value="UniProtKB-KW"/>
</dbReference>
<evidence type="ECO:0000256" key="8">
    <source>
        <dbReference type="ARBA" id="ARBA00022833"/>
    </source>
</evidence>
<evidence type="ECO:0000256" key="2">
    <source>
        <dbReference type="ARBA" id="ARBA00011738"/>
    </source>
</evidence>
<dbReference type="Proteomes" id="UP000182379">
    <property type="component" value="Unassembled WGS sequence"/>
</dbReference>
<evidence type="ECO:0000256" key="7">
    <source>
        <dbReference type="ARBA" id="ARBA00022771"/>
    </source>
</evidence>
<keyword evidence="6 13" id="KW-0677">Repeat</keyword>
<dbReference type="Gene3D" id="2.60.260.20">
    <property type="entry name" value="Urease metallochaperone UreE, N-terminal domain"/>
    <property type="match status" value="2"/>
</dbReference>
<dbReference type="CDD" id="cd10747">
    <property type="entry name" value="DnaJ_C"/>
    <property type="match status" value="1"/>
</dbReference>
<feature type="zinc finger region" description="CR-type" evidence="14">
    <location>
        <begin position="148"/>
        <end position="230"/>
    </location>
</feature>
<evidence type="ECO:0000256" key="9">
    <source>
        <dbReference type="ARBA" id="ARBA00023016"/>
    </source>
</evidence>
<dbReference type="InterPro" id="IPR012724">
    <property type="entry name" value="DnaJ"/>
</dbReference>
<sequence>MAEKRDYYEVLGVSKNATADELKKAYHKLARKYHPDLNKDNPEAADKFKEANEAYSVLSDPQKRAAYDQYGHAAFQNGGGAGPGAGNPFGGGFQGFGGFGGGEGMDDIFNMFFGGAGRGAGRRADNGPRQGADLRMDTQITFEEAAFGTEKKVTVNREEECETCHGSGAAPGSTPETCPDCHGTGEIRVTQNSLFGQVVNVRSCPKCHGTGKIVTHPCKDCHGKGRVKKRRVLTVKIPAGVDNGSRLRVAGEGEAGIRGGRPGDLYVYLYVKPHKFFGREGTTVTCEVPINIVQATLGAEIEVPTLYGQVKVKIPEGTQPNKILRLKGKGIVSLRTGQKGDQMVRIKVVIPTGLSDTQKEALRKFGEASGTAINPEEKSFLNKIKDLFK</sequence>
<evidence type="ECO:0000256" key="13">
    <source>
        <dbReference type="HAMAP-Rule" id="MF_01152"/>
    </source>
</evidence>
<feature type="repeat" description="CXXCXGXG motif" evidence="13">
    <location>
        <begin position="161"/>
        <end position="168"/>
    </location>
</feature>
<evidence type="ECO:0000256" key="4">
    <source>
        <dbReference type="ARBA" id="ARBA00022705"/>
    </source>
</evidence>
<dbReference type="RefSeq" id="WP_074704760.1">
    <property type="nucleotide sequence ID" value="NZ_CALAKB010000043.1"/>
</dbReference>
<dbReference type="SUPFAM" id="SSF49493">
    <property type="entry name" value="HSP40/DnaJ peptide-binding domain"/>
    <property type="match status" value="2"/>
</dbReference>
<keyword evidence="4 13" id="KW-0235">DNA replication</keyword>
<dbReference type="NCBIfam" id="TIGR02349">
    <property type="entry name" value="DnaJ_bact"/>
    <property type="match status" value="1"/>
</dbReference>
<comment type="caution">
    <text evidence="17">The sequence shown here is derived from an EMBL/GenBank/DDBJ whole genome shotgun (WGS) entry which is preliminary data.</text>
</comment>
<comment type="subunit">
    <text evidence="2 13">Homodimer.</text>
</comment>
<evidence type="ECO:0000256" key="12">
    <source>
        <dbReference type="ARBA" id="ARBA00067609"/>
    </source>
</evidence>
<dbReference type="PROSITE" id="PS00636">
    <property type="entry name" value="DNAJ_1"/>
    <property type="match status" value="1"/>
</dbReference>
<feature type="binding site" evidence="13">
    <location>
        <position position="181"/>
    </location>
    <ligand>
        <name>Zn(2+)</name>
        <dbReference type="ChEBI" id="CHEBI:29105"/>
        <label>2</label>
    </ligand>
</feature>
<comment type="domain">
    <text evidence="13">The J domain is necessary and sufficient to stimulate DnaK ATPase activity. Zinc center 1 plays an important role in the autonomous, DnaK-independent chaperone activity of DnaJ. Zinc center 2 is essential for interaction with DnaK and for DnaJ activity.</text>
</comment>
<evidence type="ECO:0000256" key="14">
    <source>
        <dbReference type="PROSITE-ProRule" id="PRU00546"/>
    </source>
</evidence>
<dbReference type="CDD" id="cd10719">
    <property type="entry name" value="DnaJ_zf"/>
    <property type="match status" value="1"/>
</dbReference>
<dbReference type="PANTHER" id="PTHR43096">
    <property type="entry name" value="DNAJ HOMOLOG 1, MITOCHONDRIAL-RELATED"/>
    <property type="match status" value="1"/>
</dbReference>
<dbReference type="GO" id="GO:0042026">
    <property type="term" value="P:protein refolding"/>
    <property type="evidence" value="ECO:0007669"/>
    <property type="project" value="TreeGrafter"/>
</dbReference>
<dbReference type="InterPro" id="IPR008971">
    <property type="entry name" value="HSP40/DnaJ_pept-bd"/>
</dbReference>
<feature type="repeat" description="CXXCXGXG motif" evidence="13">
    <location>
        <begin position="218"/>
        <end position="225"/>
    </location>
</feature>
<feature type="binding site" evidence="13">
    <location>
        <position position="218"/>
    </location>
    <ligand>
        <name>Zn(2+)</name>
        <dbReference type="ChEBI" id="CHEBI:29105"/>
        <label>1</label>
    </ligand>
</feature>
<feature type="binding site" evidence="13">
    <location>
        <position position="207"/>
    </location>
    <ligand>
        <name>Zn(2+)</name>
        <dbReference type="ChEBI" id="CHEBI:29105"/>
        <label>2</label>
    </ligand>
</feature>
<dbReference type="Pfam" id="PF00684">
    <property type="entry name" value="DnaJ_CXXCXGXG"/>
    <property type="match status" value="1"/>
</dbReference>
<dbReference type="PROSITE" id="PS50076">
    <property type="entry name" value="DNAJ_2"/>
    <property type="match status" value="1"/>
</dbReference>
<dbReference type="GO" id="GO:0008270">
    <property type="term" value="F:zinc ion binding"/>
    <property type="evidence" value="ECO:0007669"/>
    <property type="project" value="UniProtKB-UniRule"/>
</dbReference>